<accession>A0A4Q0VTC0</accession>
<evidence type="ECO:0000313" key="1">
    <source>
        <dbReference type="EMBL" id="RXJ01663.1"/>
    </source>
</evidence>
<dbReference type="AlphaFoldDB" id="A0A4Q0VTC0"/>
<reference evidence="1 2" key="1">
    <citation type="journal article" date="2019" name="Int. J. Syst. Evol. Microbiol.">
        <title>Anaerobacillus alkaliphilus sp. nov., a novel alkaliphilic and moderately halophilic bacterium.</title>
        <authorList>
            <person name="Borsodi A.K."/>
            <person name="Aszalos J.M."/>
            <person name="Bihari P."/>
            <person name="Nagy I."/>
            <person name="Schumann P."/>
            <person name="Sproer C."/>
            <person name="Kovacs A.L."/>
            <person name="Boka K."/>
            <person name="Dobosy P."/>
            <person name="Ovari M."/>
            <person name="Szili-Kovacs T."/>
            <person name="Toth E."/>
        </authorList>
    </citation>
    <scope>NUCLEOTIDE SEQUENCE [LARGE SCALE GENOMIC DNA]</scope>
    <source>
        <strain evidence="1 2">B16-10</strain>
    </source>
</reference>
<comment type="caution">
    <text evidence="1">The sequence shown here is derived from an EMBL/GenBank/DDBJ whole genome shotgun (WGS) entry which is preliminary data.</text>
</comment>
<evidence type="ECO:0000313" key="2">
    <source>
        <dbReference type="Proteomes" id="UP000290649"/>
    </source>
</evidence>
<keyword evidence="2" id="KW-1185">Reference proteome</keyword>
<dbReference type="InterPro" id="IPR036388">
    <property type="entry name" value="WH-like_DNA-bd_sf"/>
</dbReference>
<dbReference type="SUPFAM" id="SSF88659">
    <property type="entry name" value="Sigma3 and sigma4 domains of RNA polymerase sigma factors"/>
    <property type="match status" value="1"/>
</dbReference>
<dbReference type="EMBL" id="QOUX01000032">
    <property type="protein sequence ID" value="RXJ01663.1"/>
    <property type="molecule type" value="Genomic_DNA"/>
</dbReference>
<gene>
    <name evidence="1" type="ORF">DS745_09280</name>
</gene>
<dbReference type="InterPro" id="IPR013324">
    <property type="entry name" value="RNA_pol_sigma_r3/r4-like"/>
</dbReference>
<name>A0A4Q0VTC0_9BACI</name>
<protein>
    <recommendedName>
        <fullName evidence="3">RNA polymerase sigma-70 region 4 domain-containing protein</fullName>
    </recommendedName>
</protein>
<evidence type="ECO:0008006" key="3">
    <source>
        <dbReference type="Google" id="ProtNLM"/>
    </source>
</evidence>
<dbReference type="Proteomes" id="UP000290649">
    <property type="component" value="Unassembled WGS sequence"/>
</dbReference>
<proteinExistence type="predicted"/>
<organism evidence="1 2">
    <name type="scientific">Anaerobacillus alkaliphilus</name>
    <dbReference type="NCBI Taxonomy" id="1548597"/>
    <lineage>
        <taxon>Bacteria</taxon>
        <taxon>Bacillati</taxon>
        <taxon>Bacillota</taxon>
        <taxon>Bacilli</taxon>
        <taxon>Bacillales</taxon>
        <taxon>Bacillaceae</taxon>
        <taxon>Anaerobacillus</taxon>
    </lineage>
</organism>
<dbReference type="Gene3D" id="1.10.10.10">
    <property type="entry name" value="Winged helix-like DNA-binding domain superfamily/Winged helix DNA-binding domain"/>
    <property type="match status" value="1"/>
</dbReference>
<sequence>MKVGQFVPKTSININDAIFFWDMIGSEYSPNYKPNLYGRPPYAKILKDVESHERKRFLSIYNDLKYLLTEKEISILDQLYGVCDEKCSSLKELGEWLGVGPGRVRQIRNKAGYKLSREVKRTLHKANDLK</sequence>